<dbReference type="InterPro" id="IPR036615">
    <property type="entry name" value="Mur_ligase_C_dom_sf"/>
</dbReference>
<dbReference type="PANTHER" id="PTHR43692:SF1">
    <property type="entry name" value="UDP-N-ACETYLMURAMOYLALANINE--D-GLUTAMATE LIGASE"/>
    <property type="match status" value="1"/>
</dbReference>
<evidence type="ECO:0000256" key="16">
    <source>
        <dbReference type="ARBA" id="ARBA00047632"/>
    </source>
</evidence>
<evidence type="ECO:0000256" key="5">
    <source>
        <dbReference type="ARBA" id="ARBA00012212"/>
    </source>
</evidence>
<keyword evidence="7 17" id="KW-0963">Cytoplasm</keyword>
<comment type="pathway">
    <text evidence="3 17 18">Cell wall biogenesis; peptidoglycan biosynthesis.</text>
</comment>
<dbReference type="PANTHER" id="PTHR43692">
    <property type="entry name" value="UDP-N-ACETYLMURAMOYLALANINE--D-GLUTAMATE LIGASE"/>
    <property type="match status" value="1"/>
</dbReference>
<reference evidence="21 22" key="1">
    <citation type="submission" date="2018-04" db="EMBL/GenBank/DDBJ databases">
        <title>Genomic Encyclopedia of Archaeal and Bacterial Type Strains, Phase II (KMG-II): from individual species to whole genera.</title>
        <authorList>
            <person name="Goeker M."/>
        </authorList>
    </citation>
    <scope>NUCLEOTIDE SEQUENCE [LARGE SCALE GENOMIC DNA]</scope>
    <source>
        <strain evidence="21 22">DSM 45169</strain>
    </source>
</reference>
<dbReference type="GO" id="GO:0051301">
    <property type="term" value="P:cell division"/>
    <property type="evidence" value="ECO:0007669"/>
    <property type="project" value="UniProtKB-KW"/>
</dbReference>
<dbReference type="InterPro" id="IPR036565">
    <property type="entry name" value="Mur-like_cat_sf"/>
</dbReference>
<evidence type="ECO:0000313" key="21">
    <source>
        <dbReference type="EMBL" id="PTM59222.1"/>
    </source>
</evidence>
<evidence type="ECO:0000313" key="22">
    <source>
        <dbReference type="Proteomes" id="UP000241639"/>
    </source>
</evidence>
<evidence type="ECO:0000256" key="8">
    <source>
        <dbReference type="ARBA" id="ARBA00022598"/>
    </source>
</evidence>
<dbReference type="GO" id="GO:0005737">
    <property type="term" value="C:cytoplasm"/>
    <property type="evidence" value="ECO:0007669"/>
    <property type="project" value="UniProtKB-SubCell"/>
</dbReference>
<name>A0A2T4ZBF6_9BACL</name>
<dbReference type="SUPFAM" id="SSF53244">
    <property type="entry name" value="MurD-like peptide ligases, peptide-binding domain"/>
    <property type="match status" value="1"/>
</dbReference>
<accession>A0A2T4ZBF6</accession>
<dbReference type="SUPFAM" id="SSF53623">
    <property type="entry name" value="MurD-like peptide ligases, catalytic domain"/>
    <property type="match status" value="1"/>
</dbReference>
<dbReference type="EMBL" id="PZZP01000001">
    <property type="protein sequence ID" value="PTM59222.1"/>
    <property type="molecule type" value="Genomic_DNA"/>
</dbReference>
<evidence type="ECO:0000256" key="15">
    <source>
        <dbReference type="ARBA" id="ARBA00032324"/>
    </source>
</evidence>
<evidence type="ECO:0000256" key="13">
    <source>
        <dbReference type="ARBA" id="ARBA00023316"/>
    </source>
</evidence>
<keyword evidence="8 17" id="KW-0436">Ligase</keyword>
<evidence type="ECO:0000256" key="17">
    <source>
        <dbReference type="HAMAP-Rule" id="MF_00639"/>
    </source>
</evidence>
<dbReference type="InterPro" id="IPR005762">
    <property type="entry name" value="MurD"/>
</dbReference>
<evidence type="ECO:0000256" key="7">
    <source>
        <dbReference type="ARBA" id="ARBA00022490"/>
    </source>
</evidence>
<evidence type="ECO:0000256" key="11">
    <source>
        <dbReference type="ARBA" id="ARBA00022960"/>
    </source>
</evidence>
<comment type="similarity">
    <text evidence="4 17">Belongs to the MurCDEF family.</text>
</comment>
<keyword evidence="9 17" id="KW-0547">Nucleotide-binding</keyword>
<dbReference type="Gene3D" id="3.40.50.720">
    <property type="entry name" value="NAD(P)-binding Rossmann-like Domain"/>
    <property type="match status" value="1"/>
</dbReference>
<dbReference type="NCBIfam" id="TIGR01087">
    <property type="entry name" value="murD"/>
    <property type="match status" value="1"/>
</dbReference>
<keyword evidence="17 18" id="KW-0131">Cell cycle</keyword>
<dbReference type="InterPro" id="IPR013221">
    <property type="entry name" value="Mur_ligase_cen"/>
</dbReference>
<keyword evidence="10 17" id="KW-0067">ATP-binding</keyword>
<keyword evidence="17 18" id="KW-0132">Cell division</keyword>
<comment type="subcellular location">
    <subcellularLocation>
        <location evidence="2 17 18">Cytoplasm</location>
    </subcellularLocation>
</comment>
<comment type="function">
    <text evidence="1 17 18">Cell wall formation. Catalyzes the addition of glutamate to the nucleotide precursor UDP-N-acetylmuramoyl-L-alanine (UMA).</text>
</comment>
<dbReference type="SUPFAM" id="SSF51984">
    <property type="entry name" value="MurCD N-terminal domain"/>
    <property type="match status" value="1"/>
</dbReference>
<evidence type="ECO:0000256" key="9">
    <source>
        <dbReference type="ARBA" id="ARBA00022741"/>
    </source>
</evidence>
<comment type="caution">
    <text evidence="21">The sequence shown here is derived from an EMBL/GenBank/DDBJ whole genome shotgun (WGS) entry which is preliminary data.</text>
</comment>
<dbReference type="Pfam" id="PF08245">
    <property type="entry name" value="Mur_ligase_M"/>
    <property type="match status" value="1"/>
</dbReference>
<evidence type="ECO:0000256" key="6">
    <source>
        <dbReference type="ARBA" id="ARBA00015655"/>
    </source>
</evidence>
<dbReference type="AlphaFoldDB" id="A0A2T4ZBF6"/>
<dbReference type="InterPro" id="IPR004101">
    <property type="entry name" value="Mur_ligase_C"/>
</dbReference>
<keyword evidence="13 17" id="KW-0961">Cell wall biogenesis/degradation</keyword>
<sequence>MKLRDQTSWEDRHVVVLGLARSGVAVAKLLHRLGAQVTVNDRKPRSESPEAAELEALGIPVICGGHPADLIGAEVDMLVKNPGIPYHAPPIVQAMEIGVPVVTEVEVASLVTAAPIIGITGSNGKTTTTSLVGRMLVAGEIPARVAGNIGQALAEVAPDMKADQWLVAELSSFQLKGTNVFRPRIGVLLNITPAHLDYHRGMEDYIASKQKLFTNQQERDIAVLNWDSAVCRTLGERLQQQVLWFSRFEPVPVGWYIRDGMIIHRDTDGNENKVLPISQVKLPGVHLENGLAAAATAFAAGCPLTAIVHELTTFTGVEHRLEFVAEKNGVRWYNDSKATNPQAATAALESFESPVVLIAGGLDRGIDFQELIPIFRKRITGLVSFGQTATILTERAREAGVAHLRQAADVTEAVRLAAEMAVPGDVALLSPACASWDQYPSFEERGRMFKEAVHTL</sequence>
<dbReference type="EC" id="6.3.2.9" evidence="5 17"/>
<feature type="domain" description="Mur ligase central" evidence="20">
    <location>
        <begin position="119"/>
        <end position="296"/>
    </location>
</feature>
<evidence type="ECO:0000256" key="12">
    <source>
        <dbReference type="ARBA" id="ARBA00022984"/>
    </source>
</evidence>
<evidence type="ECO:0000259" key="20">
    <source>
        <dbReference type="Pfam" id="PF08245"/>
    </source>
</evidence>
<dbReference type="Proteomes" id="UP000241639">
    <property type="component" value="Unassembled WGS sequence"/>
</dbReference>
<protein>
    <recommendedName>
        <fullName evidence="6 17">UDP-N-acetylmuramoylalanine--D-glutamate ligase</fullName>
        <ecNumber evidence="5 17">6.3.2.9</ecNumber>
    </recommendedName>
    <alternativeName>
        <fullName evidence="15 17">D-glutamic acid-adding enzyme</fullName>
    </alternativeName>
    <alternativeName>
        <fullName evidence="14 17">UDP-N-acetylmuramoyl-L-alanyl-D-glutamate synthetase</fullName>
    </alternativeName>
</protein>
<gene>
    <name evidence="17" type="primary">murD</name>
    <name evidence="21" type="ORF">C8J48_1826</name>
</gene>
<dbReference type="GO" id="GO:0008764">
    <property type="term" value="F:UDP-N-acetylmuramoylalanine-D-glutamate ligase activity"/>
    <property type="evidence" value="ECO:0007669"/>
    <property type="project" value="UniProtKB-UniRule"/>
</dbReference>
<evidence type="ECO:0000256" key="18">
    <source>
        <dbReference type="RuleBase" id="RU003664"/>
    </source>
</evidence>
<dbReference type="HAMAP" id="MF_00639">
    <property type="entry name" value="MurD"/>
    <property type="match status" value="1"/>
</dbReference>
<feature type="binding site" evidence="17">
    <location>
        <begin position="121"/>
        <end position="127"/>
    </location>
    <ligand>
        <name>ATP</name>
        <dbReference type="ChEBI" id="CHEBI:30616"/>
    </ligand>
</feature>
<feature type="domain" description="Mur ligase C-terminal" evidence="19">
    <location>
        <begin position="319"/>
        <end position="433"/>
    </location>
</feature>
<proteinExistence type="inferred from homology"/>
<evidence type="ECO:0000256" key="4">
    <source>
        <dbReference type="ARBA" id="ARBA00010416"/>
    </source>
</evidence>
<dbReference type="GO" id="GO:0009252">
    <property type="term" value="P:peptidoglycan biosynthetic process"/>
    <property type="evidence" value="ECO:0007669"/>
    <property type="project" value="UniProtKB-UniRule"/>
</dbReference>
<dbReference type="GO" id="GO:0008360">
    <property type="term" value="P:regulation of cell shape"/>
    <property type="evidence" value="ECO:0007669"/>
    <property type="project" value="UniProtKB-KW"/>
</dbReference>
<evidence type="ECO:0000256" key="1">
    <source>
        <dbReference type="ARBA" id="ARBA00002734"/>
    </source>
</evidence>
<keyword evidence="22" id="KW-1185">Reference proteome</keyword>
<evidence type="ECO:0000256" key="3">
    <source>
        <dbReference type="ARBA" id="ARBA00004752"/>
    </source>
</evidence>
<dbReference type="Pfam" id="PF21799">
    <property type="entry name" value="MurD-like_N"/>
    <property type="match status" value="1"/>
</dbReference>
<evidence type="ECO:0000256" key="10">
    <source>
        <dbReference type="ARBA" id="ARBA00022840"/>
    </source>
</evidence>
<keyword evidence="11 17" id="KW-0133">Cell shape</keyword>
<evidence type="ECO:0000256" key="14">
    <source>
        <dbReference type="ARBA" id="ARBA00030398"/>
    </source>
</evidence>
<evidence type="ECO:0000256" key="2">
    <source>
        <dbReference type="ARBA" id="ARBA00004496"/>
    </source>
</evidence>
<dbReference type="Gene3D" id="3.40.1190.10">
    <property type="entry name" value="Mur-like, catalytic domain"/>
    <property type="match status" value="1"/>
</dbReference>
<organism evidence="21 22">
    <name type="scientific">Desmospora activa DSM 45169</name>
    <dbReference type="NCBI Taxonomy" id="1121389"/>
    <lineage>
        <taxon>Bacteria</taxon>
        <taxon>Bacillati</taxon>
        <taxon>Bacillota</taxon>
        <taxon>Bacilli</taxon>
        <taxon>Bacillales</taxon>
        <taxon>Thermoactinomycetaceae</taxon>
        <taxon>Desmospora</taxon>
    </lineage>
</organism>
<comment type="catalytic activity">
    <reaction evidence="16 17 18">
        <text>UDP-N-acetyl-alpha-D-muramoyl-L-alanine + D-glutamate + ATP = UDP-N-acetyl-alpha-D-muramoyl-L-alanyl-D-glutamate + ADP + phosphate + H(+)</text>
        <dbReference type="Rhea" id="RHEA:16429"/>
        <dbReference type="ChEBI" id="CHEBI:15378"/>
        <dbReference type="ChEBI" id="CHEBI:29986"/>
        <dbReference type="ChEBI" id="CHEBI:30616"/>
        <dbReference type="ChEBI" id="CHEBI:43474"/>
        <dbReference type="ChEBI" id="CHEBI:83898"/>
        <dbReference type="ChEBI" id="CHEBI:83900"/>
        <dbReference type="ChEBI" id="CHEBI:456216"/>
        <dbReference type="EC" id="6.3.2.9"/>
    </reaction>
</comment>
<evidence type="ECO:0000259" key="19">
    <source>
        <dbReference type="Pfam" id="PF02875"/>
    </source>
</evidence>
<keyword evidence="12 17" id="KW-0573">Peptidoglycan synthesis</keyword>
<dbReference type="Gene3D" id="3.90.190.20">
    <property type="entry name" value="Mur ligase, C-terminal domain"/>
    <property type="match status" value="1"/>
</dbReference>
<dbReference type="Pfam" id="PF02875">
    <property type="entry name" value="Mur_ligase_C"/>
    <property type="match status" value="1"/>
</dbReference>
<dbReference type="GO" id="GO:0071555">
    <property type="term" value="P:cell wall organization"/>
    <property type="evidence" value="ECO:0007669"/>
    <property type="project" value="UniProtKB-KW"/>
</dbReference>
<dbReference type="UniPathway" id="UPA00219"/>
<dbReference type="GO" id="GO:0005524">
    <property type="term" value="F:ATP binding"/>
    <property type="evidence" value="ECO:0007669"/>
    <property type="project" value="UniProtKB-UniRule"/>
</dbReference>